<evidence type="ECO:0000313" key="2">
    <source>
        <dbReference type="EMBL" id="MBY6275675.1"/>
    </source>
</evidence>
<dbReference type="EMBL" id="PIUK01000035">
    <property type="protein sequence ID" value="MBY6275675.1"/>
    <property type="molecule type" value="Genomic_DNA"/>
</dbReference>
<comment type="caution">
    <text evidence="2">The sequence shown here is derived from an EMBL/GenBank/DDBJ whole genome shotgun (WGS) entry which is preliminary data.</text>
</comment>
<name>A0A953LDQ0_SYMTR</name>
<feature type="transmembrane region" description="Helical" evidence="1">
    <location>
        <begin position="59"/>
        <end position="80"/>
    </location>
</feature>
<sequence length="190" mass="20604">MAFGKGCLPVGIIDRVVLSIYTFSLAIISGLMVLLAIAPEWIPVHIWLQDLLLTGRGRVVLGLVGSAFFVVSVRLIVFAFSSQGGGRPVIYETSMGEVHISLGAVESLVKKTARSVKGVRDMKAVITHAEDGLHAHLTGTVSPEVSIPEVSEEIQSAVRQYVRRVVGVEMAEVRIDIENIATDSRTRRLD</sequence>
<evidence type="ECO:0000256" key="1">
    <source>
        <dbReference type="SAM" id="Phobius"/>
    </source>
</evidence>
<keyword evidence="1" id="KW-1133">Transmembrane helix</keyword>
<dbReference type="Proteomes" id="UP000732377">
    <property type="component" value="Unassembled WGS sequence"/>
</dbReference>
<protein>
    <submittedName>
        <fullName evidence="2">Alkaline shock response membrane anchor protein AmaP</fullName>
    </submittedName>
</protein>
<accession>A0A953LDQ0</accession>
<reference evidence="2" key="1">
    <citation type="submission" date="2017-11" db="EMBL/GenBank/DDBJ databases">
        <title>Three new genomes from thermophilic consortium.</title>
        <authorList>
            <person name="Quaggio R."/>
            <person name="Amgarten D."/>
            <person name="Setubal J.C."/>
        </authorList>
    </citation>
    <scope>NUCLEOTIDE SEQUENCE</scope>
    <source>
        <strain evidence="2">ZCTH01-B2</strain>
    </source>
</reference>
<dbReference type="AlphaFoldDB" id="A0A953LDQ0"/>
<keyword evidence="1" id="KW-0472">Membrane</keyword>
<gene>
    <name evidence="2" type="ORF">CWE10_05535</name>
</gene>
<keyword evidence="1" id="KW-0812">Transmembrane</keyword>
<dbReference type="NCBIfam" id="NF033218">
    <property type="entry name" value="anchor_AmaP"/>
    <property type="match status" value="1"/>
</dbReference>
<organism evidence="2 3">
    <name type="scientific">Symbiobacterium thermophilum</name>
    <dbReference type="NCBI Taxonomy" id="2734"/>
    <lineage>
        <taxon>Bacteria</taxon>
        <taxon>Bacillati</taxon>
        <taxon>Bacillota</taxon>
        <taxon>Clostridia</taxon>
        <taxon>Eubacteriales</taxon>
        <taxon>Symbiobacteriaceae</taxon>
        <taxon>Symbiobacterium</taxon>
    </lineage>
</organism>
<evidence type="ECO:0000313" key="3">
    <source>
        <dbReference type="Proteomes" id="UP000732377"/>
    </source>
</evidence>
<proteinExistence type="predicted"/>
<feature type="transmembrane region" description="Helical" evidence="1">
    <location>
        <begin position="12"/>
        <end position="39"/>
    </location>
</feature>